<gene>
    <name evidence="1" type="ORF">BD626DRAFT_36391</name>
</gene>
<organism evidence="1 2">
    <name type="scientific">Schizophyllum amplum</name>
    <dbReference type="NCBI Taxonomy" id="97359"/>
    <lineage>
        <taxon>Eukaryota</taxon>
        <taxon>Fungi</taxon>
        <taxon>Dikarya</taxon>
        <taxon>Basidiomycota</taxon>
        <taxon>Agaricomycotina</taxon>
        <taxon>Agaricomycetes</taxon>
        <taxon>Agaricomycetidae</taxon>
        <taxon>Agaricales</taxon>
        <taxon>Schizophyllaceae</taxon>
        <taxon>Schizophyllum</taxon>
    </lineage>
</organism>
<name>A0A550CES7_9AGAR</name>
<accession>A0A550CES7</accession>
<comment type="caution">
    <text evidence="1">The sequence shown here is derived from an EMBL/GenBank/DDBJ whole genome shotgun (WGS) entry which is preliminary data.</text>
</comment>
<keyword evidence="2" id="KW-1185">Reference proteome</keyword>
<protein>
    <submittedName>
        <fullName evidence="1">Uncharacterized protein</fullName>
    </submittedName>
</protein>
<sequence length="602" mass="69375">MLRTMDDLPNELLEQIAQYAEHWEELPASLAVFTVLSRVSRRLRSFALPHHFATLCLPVEEVAGPKAYSFKARPLSKILSLLGSDPIYKQCIKHFLAGPKFYPSLIRYRYAVDLDTEISVSQYAWQLFGAERTFPWNLESFASLDIGCSPTTVQILGSCVNLQTLTMYWSATTYPDLAQFPRLDTLRLTGYVMPRDVRDPRKYRTRPTLPCHSLRTLALHGVVHLPSNFVEHIHELYPKLRVLVAVETTLVPQDILHMITKHATLEEVNAEFVEQADLSTSRLENVIDVASGRVREWPQWVNAQTKVAQRLQPRRLLWTKLMVKGFAFARQKNDTKTMTNSGAPYKLTSLAIKQCGSDDGADMDELTAFFNSPAEFPFKEIRHLAFSIGGRVNTSFIDQQSVEGFMMHLTTMLSQWESLETFTFHYDLTDRHWQSITPWSDYYVPILDGTGLPSQAAGEEEPTLRRCLQFIPVDHYDIVLDELSRILNRNVGFLDEDIDLDAIWMERHLRTISHGAREMAEKCSQLRAFHWFVDLDDRSPGTSWAFKIQRDKEGRVRDVNGRSSESLLDDRSEQLFPFEVLVGQELRVAKNAWPRRHDRLRR</sequence>
<dbReference type="Proteomes" id="UP000320762">
    <property type="component" value="Unassembled WGS sequence"/>
</dbReference>
<dbReference type="AlphaFoldDB" id="A0A550CES7"/>
<evidence type="ECO:0000313" key="2">
    <source>
        <dbReference type="Proteomes" id="UP000320762"/>
    </source>
</evidence>
<dbReference type="OrthoDB" id="2780168at2759"/>
<dbReference type="EMBL" id="VDMD01000010">
    <property type="protein sequence ID" value="TRM63307.1"/>
    <property type="molecule type" value="Genomic_DNA"/>
</dbReference>
<proteinExistence type="predicted"/>
<reference evidence="1 2" key="1">
    <citation type="journal article" date="2019" name="New Phytol.">
        <title>Comparative genomics reveals unique wood-decay strategies and fruiting body development in the Schizophyllaceae.</title>
        <authorList>
            <person name="Almasi E."/>
            <person name="Sahu N."/>
            <person name="Krizsan K."/>
            <person name="Balint B."/>
            <person name="Kovacs G.M."/>
            <person name="Kiss B."/>
            <person name="Cseklye J."/>
            <person name="Drula E."/>
            <person name="Henrissat B."/>
            <person name="Nagy I."/>
            <person name="Chovatia M."/>
            <person name="Adam C."/>
            <person name="LaButti K."/>
            <person name="Lipzen A."/>
            <person name="Riley R."/>
            <person name="Grigoriev I.V."/>
            <person name="Nagy L.G."/>
        </authorList>
    </citation>
    <scope>NUCLEOTIDE SEQUENCE [LARGE SCALE GENOMIC DNA]</scope>
    <source>
        <strain evidence="1 2">NL-1724</strain>
    </source>
</reference>
<evidence type="ECO:0000313" key="1">
    <source>
        <dbReference type="EMBL" id="TRM63307.1"/>
    </source>
</evidence>